<protein>
    <submittedName>
        <fullName evidence="5">Polysaccharide deacetylase family protein</fullName>
    </submittedName>
</protein>
<dbReference type="SUPFAM" id="SSF88713">
    <property type="entry name" value="Glycoside hydrolase/deacetylase"/>
    <property type="match status" value="1"/>
</dbReference>
<name>A0A3D8Y8F1_9BACT</name>
<evidence type="ECO:0000256" key="3">
    <source>
        <dbReference type="SAM" id="Phobius"/>
    </source>
</evidence>
<evidence type="ECO:0000256" key="1">
    <source>
        <dbReference type="ARBA" id="ARBA00022723"/>
    </source>
</evidence>
<keyword evidence="6" id="KW-1185">Reference proteome</keyword>
<proteinExistence type="predicted"/>
<dbReference type="EMBL" id="QNUL01000015">
    <property type="protein sequence ID" value="REA59431.1"/>
    <property type="molecule type" value="Genomic_DNA"/>
</dbReference>
<dbReference type="PANTHER" id="PTHR10587">
    <property type="entry name" value="GLYCOSYL TRANSFERASE-RELATED"/>
    <property type="match status" value="1"/>
</dbReference>
<organism evidence="5 6">
    <name type="scientific">Dyadobacter luteus</name>
    <dbReference type="NCBI Taxonomy" id="2259619"/>
    <lineage>
        <taxon>Bacteria</taxon>
        <taxon>Pseudomonadati</taxon>
        <taxon>Bacteroidota</taxon>
        <taxon>Cytophagia</taxon>
        <taxon>Cytophagales</taxon>
        <taxon>Spirosomataceae</taxon>
        <taxon>Dyadobacter</taxon>
    </lineage>
</organism>
<evidence type="ECO:0000259" key="4">
    <source>
        <dbReference type="PROSITE" id="PS51677"/>
    </source>
</evidence>
<sequence>MKHNIFTFTILTAIVLSGVIFWETGLVWFVVGTLGLIYLTVIAYGSYQIQANYFIHSINKGRKKSVALTFDDGPDPEYTPQILDILKEKNVKATFFVIGKKAERYPELVKRIDEEGHIVANHSYSHHYFLPFFWSSGLTDDLSKCNEAIEQIISKTPLFFRPPFGVTTPRYSGAIKKNGLSSIGWSLRTLDTKAKTKYQLIDKVISLLKKGDIILLHDRLSVTCEALPDIIEHIATRKLTIEPLPVVINKKAYAES</sequence>
<evidence type="ECO:0000256" key="2">
    <source>
        <dbReference type="ARBA" id="ARBA00022801"/>
    </source>
</evidence>
<dbReference type="InterPro" id="IPR002509">
    <property type="entry name" value="NODB_dom"/>
</dbReference>
<comment type="caution">
    <text evidence="5">The sequence shown here is derived from an EMBL/GenBank/DDBJ whole genome shotgun (WGS) entry which is preliminary data.</text>
</comment>
<dbReference type="PROSITE" id="PS51677">
    <property type="entry name" value="NODB"/>
    <property type="match status" value="1"/>
</dbReference>
<feature type="transmembrane region" description="Helical" evidence="3">
    <location>
        <begin position="5"/>
        <end position="22"/>
    </location>
</feature>
<dbReference type="AlphaFoldDB" id="A0A3D8Y8F1"/>
<feature type="transmembrane region" description="Helical" evidence="3">
    <location>
        <begin position="28"/>
        <end position="47"/>
    </location>
</feature>
<accession>A0A3D8Y8F1</accession>
<evidence type="ECO:0000313" key="6">
    <source>
        <dbReference type="Proteomes" id="UP000256373"/>
    </source>
</evidence>
<feature type="domain" description="NodB homology" evidence="4">
    <location>
        <begin position="64"/>
        <end position="242"/>
    </location>
</feature>
<dbReference type="GO" id="GO:0046872">
    <property type="term" value="F:metal ion binding"/>
    <property type="evidence" value="ECO:0007669"/>
    <property type="project" value="UniProtKB-KW"/>
</dbReference>
<gene>
    <name evidence="5" type="ORF">DSL64_17420</name>
</gene>
<dbReference type="Gene3D" id="3.20.20.370">
    <property type="entry name" value="Glycoside hydrolase/deacetylase"/>
    <property type="match status" value="1"/>
</dbReference>
<dbReference type="InterPro" id="IPR011330">
    <property type="entry name" value="Glyco_hydro/deAcase_b/a-brl"/>
</dbReference>
<dbReference type="PANTHER" id="PTHR10587:SF133">
    <property type="entry name" value="CHITIN DEACETYLASE 1-RELATED"/>
    <property type="match status" value="1"/>
</dbReference>
<dbReference type="InterPro" id="IPR050248">
    <property type="entry name" value="Polysacc_deacetylase_ArnD"/>
</dbReference>
<dbReference type="Proteomes" id="UP000256373">
    <property type="component" value="Unassembled WGS sequence"/>
</dbReference>
<keyword evidence="3" id="KW-1133">Transmembrane helix</keyword>
<dbReference type="CDD" id="cd10917">
    <property type="entry name" value="CE4_NodB_like_6s_7s"/>
    <property type="match status" value="1"/>
</dbReference>
<reference evidence="5 6" key="1">
    <citation type="submission" date="2018-07" db="EMBL/GenBank/DDBJ databases">
        <title>Dyadobacter roseus sp. nov., isolated from rose rhizosphere soil.</title>
        <authorList>
            <person name="Chen L."/>
        </authorList>
    </citation>
    <scope>NUCLEOTIDE SEQUENCE [LARGE SCALE GENOMIC DNA]</scope>
    <source>
        <strain evidence="5 6">RS19</strain>
    </source>
</reference>
<dbReference type="OrthoDB" id="9812065at2"/>
<keyword evidence="1" id="KW-0479">Metal-binding</keyword>
<dbReference type="Pfam" id="PF01522">
    <property type="entry name" value="Polysacc_deac_1"/>
    <property type="match status" value="1"/>
</dbReference>
<dbReference type="GO" id="GO:0005975">
    <property type="term" value="P:carbohydrate metabolic process"/>
    <property type="evidence" value="ECO:0007669"/>
    <property type="project" value="InterPro"/>
</dbReference>
<keyword evidence="2" id="KW-0378">Hydrolase</keyword>
<dbReference type="GO" id="GO:0016020">
    <property type="term" value="C:membrane"/>
    <property type="evidence" value="ECO:0007669"/>
    <property type="project" value="TreeGrafter"/>
</dbReference>
<keyword evidence="3" id="KW-0472">Membrane</keyword>
<keyword evidence="3" id="KW-0812">Transmembrane</keyword>
<evidence type="ECO:0000313" key="5">
    <source>
        <dbReference type="EMBL" id="REA59431.1"/>
    </source>
</evidence>
<dbReference type="GO" id="GO:0016810">
    <property type="term" value="F:hydrolase activity, acting on carbon-nitrogen (but not peptide) bonds"/>
    <property type="evidence" value="ECO:0007669"/>
    <property type="project" value="InterPro"/>
</dbReference>